<comment type="caution">
    <text evidence="1">The sequence shown here is derived from an EMBL/GenBank/DDBJ whole genome shotgun (WGS) entry which is preliminary data.</text>
</comment>
<reference evidence="2" key="1">
    <citation type="journal article" date="2019" name="Int. J. Syst. Evol. Microbiol.">
        <title>The Global Catalogue of Microorganisms (GCM) 10K type strain sequencing project: providing services to taxonomists for standard genome sequencing and annotation.</title>
        <authorList>
            <consortium name="The Broad Institute Genomics Platform"/>
            <consortium name="The Broad Institute Genome Sequencing Center for Infectious Disease"/>
            <person name="Wu L."/>
            <person name="Ma J."/>
        </authorList>
    </citation>
    <scope>NUCLEOTIDE SEQUENCE [LARGE SCALE GENOMIC DNA]</scope>
    <source>
        <strain evidence="2">JCM 17633</strain>
    </source>
</reference>
<proteinExistence type="predicted"/>
<sequence>MFIGNNIHISDEDFKNLKTVRNSRYIGSKFITKFEFLLFKFELTKLAKIQEKITPENDFKIEFDNALNEFKKSRKKWLESNPETQSS</sequence>
<dbReference type="RefSeq" id="WP_344716123.1">
    <property type="nucleotide sequence ID" value="NZ_BAABCB010000044.1"/>
</dbReference>
<name>A0ABP8D3F4_9FLAO</name>
<evidence type="ECO:0000313" key="1">
    <source>
        <dbReference type="EMBL" id="GAA4246700.1"/>
    </source>
</evidence>
<dbReference type="EMBL" id="BAABCB010000044">
    <property type="protein sequence ID" value="GAA4246700.1"/>
    <property type="molecule type" value="Genomic_DNA"/>
</dbReference>
<keyword evidence="2" id="KW-1185">Reference proteome</keyword>
<evidence type="ECO:0000313" key="2">
    <source>
        <dbReference type="Proteomes" id="UP001501682"/>
    </source>
</evidence>
<accession>A0ABP8D3F4</accession>
<organism evidence="1 2">
    <name type="scientific">Winogradskyella damuponensis</name>
    <dbReference type="NCBI Taxonomy" id="943939"/>
    <lineage>
        <taxon>Bacteria</taxon>
        <taxon>Pseudomonadati</taxon>
        <taxon>Bacteroidota</taxon>
        <taxon>Flavobacteriia</taxon>
        <taxon>Flavobacteriales</taxon>
        <taxon>Flavobacteriaceae</taxon>
        <taxon>Winogradskyella</taxon>
    </lineage>
</organism>
<protein>
    <submittedName>
        <fullName evidence="1">Uncharacterized protein</fullName>
    </submittedName>
</protein>
<gene>
    <name evidence="1" type="ORF">GCM10022292_33790</name>
</gene>
<dbReference type="Proteomes" id="UP001501682">
    <property type="component" value="Unassembled WGS sequence"/>
</dbReference>